<evidence type="ECO:0000256" key="12">
    <source>
        <dbReference type="ARBA" id="ARBA00022989"/>
    </source>
</evidence>
<keyword evidence="10" id="KW-0418">Kinase</keyword>
<evidence type="ECO:0000256" key="14">
    <source>
        <dbReference type="ARBA" id="ARBA00023170"/>
    </source>
</evidence>
<proteinExistence type="predicted"/>
<dbReference type="GO" id="GO:0005524">
    <property type="term" value="F:ATP binding"/>
    <property type="evidence" value="ECO:0007669"/>
    <property type="project" value="UniProtKB-KW"/>
</dbReference>
<dbReference type="Pfam" id="PF11721">
    <property type="entry name" value="Malectin"/>
    <property type="match status" value="1"/>
</dbReference>
<comment type="subcellular location">
    <subcellularLocation>
        <location evidence="1">Membrane</location>
        <topology evidence="1">Single-pass membrane protein</topology>
    </subcellularLocation>
</comment>
<dbReference type="Pfam" id="PF00069">
    <property type="entry name" value="Pkinase"/>
    <property type="match status" value="1"/>
</dbReference>
<gene>
    <name evidence="19" type="ORF">Taro_043463</name>
</gene>
<keyword evidence="5" id="KW-0808">Transferase</keyword>
<organism evidence="19 20">
    <name type="scientific">Colocasia esculenta</name>
    <name type="common">Wild taro</name>
    <name type="synonym">Arum esculentum</name>
    <dbReference type="NCBI Taxonomy" id="4460"/>
    <lineage>
        <taxon>Eukaryota</taxon>
        <taxon>Viridiplantae</taxon>
        <taxon>Streptophyta</taxon>
        <taxon>Embryophyta</taxon>
        <taxon>Tracheophyta</taxon>
        <taxon>Spermatophyta</taxon>
        <taxon>Magnoliopsida</taxon>
        <taxon>Liliopsida</taxon>
        <taxon>Araceae</taxon>
        <taxon>Aroideae</taxon>
        <taxon>Colocasieae</taxon>
        <taxon>Colocasia</taxon>
    </lineage>
</organism>
<dbReference type="PANTHER" id="PTHR48006:SF34">
    <property type="entry name" value="OS08G0203700 PROTEIN"/>
    <property type="match status" value="1"/>
</dbReference>
<dbReference type="InterPro" id="IPR011009">
    <property type="entry name" value="Kinase-like_dom_sf"/>
</dbReference>
<evidence type="ECO:0000259" key="18">
    <source>
        <dbReference type="PROSITE" id="PS50011"/>
    </source>
</evidence>
<protein>
    <recommendedName>
        <fullName evidence="2">non-specific serine/threonine protein kinase</fullName>
        <ecNumber evidence="2">2.7.11.1</ecNumber>
    </recommendedName>
</protein>
<keyword evidence="11" id="KW-0067">ATP-binding</keyword>
<dbReference type="Proteomes" id="UP000652761">
    <property type="component" value="Unassembled WGS sequence"/>
</dbReference>
<dbReference type="EMBL" id="NMUH01004708">
    <property type="protein sequence ID" value="MQM10567.1"/>
    <property type="molecule type" value="Genomic_DNA"/>
</dbReference>
<dbReference type="InterPro" id="IPR000719">
    <property type="entry name" value="Prot_kinase_dom"/>
</dbReference>
<keyword evidence="3" id="KW-0723">Serine/threonine-protein kinase</keyword>
<name>A0A843WRH3_COLES</name>
<keyword evidence="7" id="KW-0732">Signal</keyword>
<evidence type="ECO:0000256" key="17">
    <source>
        <dbReference type="SAM" id="Phobius"/>
    </source>
</evidence>
<dbReference type="PANTHER" id="PTHR48006">
    <property type="entry name" value="LEUCINE-RICH REPEAT-CONTAINING PROTEIN DDB_G0281931-RELATED"/>
    <property type="match status" value="1"/>
</dbReference>
<keyword evidence="8" id="KW-0677">Repeat</keyword>
<dbReference type="SUPFAM" id="SSF56112">
    <property type="entry name" value="Protein kinase-like (PK-like)"/>
    <property type="match status" value="1"/>
</dbReference>
<evidence type="ECO:0000256" key="5">
    <source>
        <dbReference type="ARBA" id="ARBA00022679"/>
    </source>
</evidence>
<feature type="non-terminal residue" evidence="19">
    <location>
        <position position="1"/>
    </location>
</feature>
<comment type="caution">
    <text evidence="19">The sequence shown here is derived from an EMBL/GenBank/DDBJ whole genome shotgun (WGS) entry which is preliminary data.</text>
</comment>
<keyword evidence="9" id="KW-0547">Nucleotide-binding</keyword>
<evidence type="ECO:0000256" key="11">
    <source>
        <dbReference type="ARBA" id="ARBA00022840"/>
    </source>
</evidence>
<evidence type="ECO:0000256" key="13">
    <source>
        <dbReference type="ARBA" id="ARBA00023136"/>
    </source>
</evidence>
<evidence type="ECO:0000256" key="3">
    <source>
        <dbReference type="ARBA" id="ARBA00022527"/>
    </source>
</evidence>
<reference evidence="19" key="1">
    <citation type="submission" date="2017-07" db="EMBL/GenBank/DDBJ databases">
        <title>Taro Niue Genome Assembly and Annotation.</title>
        <authorList>
            <person name="Atibalentja N."/>
            <person name="Keating K."/>
            <person name="Fields C.J."/>
        </authorList>
    </citation>
    <scope>NUCLEOTIDE SEQUENCE</scope>
    <source>
        <strain evidence="19">Niue_2</strain>
        <tissue evidence="19">Leaf</tissue>
    </source>
</reference>
<accession>A0A843WRH3</accession>
<dbReference type="SMART" id="SM00220">
    <property type="entry name" value="S_TKc"/>
    <property type="match status" value="1"/>
</dbReference>
<feature type="region of interest" description="Disordered" evidence="16">
    <location>
        <begin position="627"/>
        <end position="657"/>
    </location>
</feature>
<dbReference type="GO" id="GO:0005886">
    <property type="term" value="C:plasma membrane"/>
    <property type="evidence" value="ECO:0007669"/>
    <property type="project" value="TreeGrafter"/>
</dbReference>
<keyword evidence="12 17" id="KW-1133">Transmembrane helix</keyword>
<feature type="transmembrane region" description="Helical" evidence="17">
    <location>
        <begin position="242"/>
        <end position="267"/>
    </location>
</feature>
<evidence type="ECO:0000256" key="6">
    <source>
        <dbReference type="ARBA" id="ARBA00022692"/>
    </source>
</evidence>
<evidence type="ECO:0000256" key="8">
    <source>
        <dbReference type="ARBA" id="ARBA00022737"/>
    </source>
</evidence>
<evidence type="ECO:0000256" key="1">
    <source>
        <dbReference type="ARBA" id="ARBA00004167"/>
    </source>
</evidence>
<dbReference type="FunFam" id="1.10.510.10:FF:000044">
    <property type="entry name" value="Putative LRR receptor-like serine/threonine-protein kinase"/>
    <property type="match status" value="1"/>
</dbReference>
<dbReference type="PROSITE" id="PS00108">
    <property type="entry name" value="PROTEIN_KINASE_ST"/>
    <property type="match status" value="1"/>
</dbReference>
<evidence type="ECO:0000256" key="10">
    <source>
        <dbReference type="ARBA" id="ARBA00022777"/>
    </source>
</evidence>
<feature type="domain" description="Protein kinase" evidence="18">
    <location>
        <begin position="302"/>
        <end position="579"/>
    </location>
</feature>
<dbReference type="Gene3D" id="3.30.200.20">
    <property type="entry name" value="Phosphorylase Kinase, domain 1"/>
    <property type="match status" value="1"/>
</dbReference>
<dbReference type="AlphaFoldDB" id="A0A843WRH3"/>
<evidence type="ECO:0000256" key="16">
    <source>
        <dbReference type="SAM" id="MobiDB-lite"/>
    </source>
</evidence>
<keyword evidence="15" id="KW-0325">Glycoprotein</keyword>
<evidence type="ECO:0000256" key="2">
    <source>
        <dbReference type="ARBA" id="ARBA00012513"/>
    </source>
</evidence>
<dbReference type="EC" id="2.7.11.1" evidence="2"/>
<keyword evidence="4" id="KW-0597">Phosphoprotein</keyword>
<evidence type="ECO:0000256" key="15">
    <source>
        <dbReference type="ARBA" id="ARBA00023180"/>
    </source>
</evidence>
<dbReference type="InterPro" id="IPR051824">
    <property type="entry name" value="LRR_Rcpt-Like_S/T_Kinase"/>
</dbReference>
<dbReference type="PROSITE" id="PS50011">
    <property type="entry name" value="PROTEIN_KINASE_DOM"/>
    <property type="match status" value="1"/>
</dbReference>
<evidence type="ECO:0000313" key="20">
    <source>
        <dbReference type="Proteomes" id="UP000652761"/>
    </source>
</evidence>
<evidence type="ECO:0000313" key="19">
    <source>
        <dbReference type="EMBL" id="MQM10567.1"/>
    </source>
</evidence>
<dbReference type="OrthoDB" id="663146at2759"/>
<dbReference type="Gene3D" id="2.60.120.430">
    <property type="entry name" value="Galactose-binding lectin"/>
    <property type="match status" value="1"/>
</dbReference>
<keyword evidence="20" id="KW-1185">Reference proteome</keyword>
<dbReference type="InterPro" id="IPR008271">
    <property type="entry name" value="Ser/Thr_kinase_AS"/>
</dbReference>
<evidence type="ECO:0000256" key="7">
    <source>
        <dbReference type="ARBA" id="ARBA00022729"/>
    </source>
</evidence>
<dbReference type="InterPro" id="IPR021720">
    <property type="entry name" value="Malectin_dom"/>
</dbReference>
<dbReference type="GO" id="GO:0004674">
    <property type="term" value="F:protein serine/threonine kinase activity"/>
    <property type="evidence" value="ECO:0007669"/>
    <property type="project" value="UniProtKB-KW"/>
</dbReference>
<sequence length="657" mass="72089">DLSYNELSGRFPAWVSQNNLKLNLVANKFVIDATNYSKMPRGLGCLQQHNPCNHGTPIHSSFAVKCGGNSETINGIEYDADVQDLSVAAYYVTDTWAVSNTGYNPAQIKSVDSEYMARGSLSSLRYYGLGLENGCYSITLEFPEITYKSKQTWRALERRIFDIYIQGDLAAKDFNLRKEAGGLSNGPIVRKYIANVTDNLLEIHLFWSGKGTCCIPEEGSYGPLISSIYIVPWDLSQKKSHIGLYAGIVAGALALALSIISGILLWINKKKRLNTDEYEVSGFSAMVDTFSYAELKTATDGFNSSNKLGEGGFGPVFKGVLADGRPVAVKQLSRGIEQGKMEFLTEIATISSVQHRNLVKLYGYCAKRDWRFLVYEYLEYNSLDQALFGKSGIQLDWNSRFGICLGTARGLAYLHGESTVRIIHRDVKSSNILIDADLKPKISDFGLAKLYDDNKTHLSTRVAGTVGYLAPEYAMTGHLTEKVDVFGFGVVVLEVLSGKRSSSSNSAAQKVFLLEWAWHLHEKNCELEIVDPNLSSYNEEEAIRLFHIALLCTQMSPMLRPSMSRALAMLAGDVPVPEIAASPGYYMTNLQAGGSSDCTSIEFSNSMMAAPSNGLESNKYSCKSVMMGTSSSQTSTSPDSSLGSVPPYFTSSSHPLL</sequence>
<evidence type="ECO:0000256" key="9">
    <source>
        <dbReference type="ARBA" id="ARBA00022741"/>
    </source>
</evidence>
<feature type="compositionally biased region" description="Low complexity" evidence="16">
    <location>
        <begin position="627"/>
        <end position="646"/>
    </location>
</feature>
<keyword evidence="13 17" id="KW-0472">Membrane</keyword>
<dbReference type="FunFam" id="3.30.200.20:FF:000140">
    <property type="entry name" value="Leucine-rich repeat receptor-like protein kinase"/>
    <property type="match status" value="1"/>
</dbReference>
<keyword evidence="14" id="KW-0675">Receptor</keyword>
<evidence type="ECO:0000256" key="4">
    <source>
        <dbReference type="ARBA" id="ARBA00022553"/>
    </source>
</evidence>
<dbReference type="Gene3D" id="1.10.510.10">
    <property type="entry name" value="Transferase(Phosphotransferase) domain 1"/>
    <property type="match status" value="1"/>
</dbReference>
<keyword evidence="6 17" id="KW-0812">Transmembrane</keyword>